<reference evidence="1" key="1">
    <citation type="submission" date="2024-04" db="EMBL/GenBank/DDBJ databases">
        <authorList>
            <consortium name="Molecular Ecology Group"/>
        </authorList>
    </citation>
    <scope>NUCLEOTIDE SEQUENCE</scope>
</reference>
<proteinExistence type="predicted"/>
<evidence type="ECO:0000313" key="1">
    <source>
        <dbReference type="EMBL" id="CAL1671562.1"/>
    </source>
</evidence>
<dbReference type="Proteomes" id="UP001497644">
    <property type="component" value="Unassembled WGS sequence"/>
</dbReference>
<protein>
    <submittedName>
        <fullName evidence="1">Uncharacterized protein</fullName>
    </submittedName>
</protein>
<gene>
    <name evidence="1" type="ORF">LPLAT_LOCUS1942</name>
</gene>
<sequence length="68" mass="7407">MSPELRDLLAIPDADVDTEMAPKPTVTSSSNAEMEMEIDDISGIPEIFQQRLNAEVLSDNDSAGELEN</sequence>
<evidence type="ECO:0000313" key="2">
    <source>
        <dbReference type="Proteomes" id="UP001497644"/>
    </source>
</evidence>
<keyword evidence="2" id="KW-1185">Reference proteome</keyword>
<accession>A0AAV2MW41</accession>
<organism evidence="1 2">
    <name type="scientific">Lasius platythorax</name>
    <dbReference type="NCBI Taxonomy" id="488582"/>
    <lineage>
        <taxon>Eukaryota</taxon>
        <taxon>Metazoa</taxon>
        <taxon>Ecdysozoa</taxon>
        <taxon>Arthropoda</taxon>
        <taxon>Hexapoda</taxon>
        <taxon>Insecta</taxon>
        <taxon>Pterygota</taxon>
        <taxon>Neoptera</taxon>
        <taxon>Endopterygota</taxon>
        <taxon>Hymenoptera</taxon>
        <taxon>Apocrita</taxon>
        <taxon>Aculeata</taxon>
        <taxon>Formicoidea</taxon>
        <taxon>Formicidae</taxon>
        <taxon>Formicinae</taxon>
        <taxon>Lasius</taxon>
        <taxon>Lasius</taxon>
    </lineage>
</organism>
<name>A0AAV2MW41_9HYME</name>
<comment type="caution">
    <text evidence="1">The sequence shown here is derived from an EMBL/GenBank/DDBJ whole genome shotgun (WGS) entry which is preliminary data.</text>
</comment>
<dbReference type="EMBL" id="CAXIPU020000012">
    <property type="protein sequence ID" value="CAL1671562.1"/>
    <property type="molecule type" value="Genomic_DNA"/>
</dbReference>
<dbReference type="AlphaFoldDB" id="A0AAV2MW41"/>